<protein>
    <submittedName>
        <fullName evidence="3">Uncharacterized protein</fullName>
    </submittedName>
</protein>
<reference evidence="3" key="1">
    <citation type="submission" date="2022-11" db="UniProtKB">
        <authorList>
            <consortium name="WormBaseParasite"/>
        </authorList>
    </citation>
    <scope>IDENTIFICATION</scope>
</reference>
<evidence type="ECO:0000313" key="2">
    <source>
        <dbReference type="Proteomes" id="UP000887572"/>
    </source>
</evidence>
<feature type="compositionally biased region" description="Basic and acidic residues" evidence="1">
    <location>
        <begin position="56"/>
        <end position="68"/>
    </location>
</feature>
<proteinExistence type="predicted"/>
<dbReference type="AlphaFoldDB" id="A0A914I5S1"/>
<feature type="compositionally biased region" description="Basic and acidic residues" evidence="1">
    <location>
        <begin position="93"/>
        <end position="107"/>
    </location>
</feature>
<keyword evidence="2" id="KW-1185">Reference proteome</keyword>
<sequence>MIQYLSSRQYTLEQKNHDWVVVQPEAAVGVAVWKQQQQHICGRAESVGGGGGEPRPSGDRRDGTRWWDEESAPQQQPGHRMGPHPFPVSDDVAESKRRGWNGRMEDG</sequence>
<name>A0A914I5S1_GLORO</name>
<dbReference type="WBParaSite" id="Gr19_v10_g7576.t1">
    <property type="protein sequence ID" value="Gr19_v10_g7576.t1"/>
    <property type="gene ID" value="Gr19_v10_g7576"/>
</dbReference>
<feature type="region of interest" description="Disordered" evidence="1">
    <location>
        <begin position="42"/>
        <end position="107"/>
    </location>
</feature>
<organism evidence="2 3">
    <name type="scientific">Globodera rostochiensis</name>
    <name type="common">Golden nematode worm</name>
    <name type="synonym">Heterodera rostochiensis</name>
    <dbReference type="NCBI Taxonomy" id="31243"/>
    <lineage>
        <taxon>Eukaryota</taxon>
        <taxon>Metazoa</taxon>
        <taxon>Ecdysozoa</taxon>
        <taxon>Nematoda</taxon>
        <taxon>Chromadorea</taxon>
        <taxon>Rhabditida</taxon>
        <taxon>Tylenchina</taxon>
        <taxon>Tylenchomorpha</taxon>
        <taxon>Tylenchoidea</taxon>
        <taxon>Heteroderidae</taxon>
        <taxon>Heteroderinae</taxon>
        <taxon>Globodera</taxon>
    </lineage>
</organism>
<dbReference type="Proteomes" id="UP000887572">
    <property type="component" value="Unplaced"/>
</dbReference>
<accession>A0A914I5S1</accession>
<evidence type="ECO:0000313" key="3">
    <source>
        <dbReference type="WBParaSite" id="Gr19_v10_g7576.t1"/>
    </source>
</evidence>
<evidence type="ECO:0000256" key="1">
    <source>
        <dbReference type="SAM" id="MobiDB-lite"/>
    </source>
</evidence>